<sequence length="82" mass="9931">MKKLHLHAVRGVEAFEPNRPIKQFFIIEASEDRLTFDDVLKFNEDWSNEFEFGFSYYIGYMSISEFREKYSKNGPYYTRIKD</sequence>
<proteinExistence type="predicted"/>
<dbReference type="OrthoDB" id="20205at10239"/>
<accession>A0A1V0DZC7</accession>
<evidence type="ECO:0000313" key="1">
    <source>
        <dbReference type="EMBL" id="ARB06793.1"/>
    </source>
</evidence>
<organism evidence="1 2">
    <name type="scientific">Acinetobacter phage WCHABP12</name>
    <dbReference type="NCBI Taxonomy" id="1965454"/>
    <lineage>
        <taxon>Viruses</taxon>
        <taxon>Duplodnaviria</taxon>
        <taxon>Heunggongvirae</taxon>
        <taxon>Uroviricota</taxon>
        <taxon>Caudoviricetes</taxon>
        <taxon>Obolenskvirus</taxon>
        <taxon>Obolenskvirus WCHABP12</taxon>
    </lineage>
</organism>
<name>A0A1V0DZC7_9CAUD</name>
<protein>
    <submittedName>
        <fullName evidence="1">Uncharacterized protein</fullName>
    </submittedName>
</protein>
<gene>
    <name evidence="1" type="ORF">ABP12_00052</name>
</gene>
<evidence type="ECO:0000313" key="2">
    <source>
        <dbReference type="Proteomes" id="UP000221758"/>
    </source>
</evidence>
<dbReference type="Proteomes" id="UP000221758">
    <property type="component" value="Segment"/>
</dbReference>
<keyword evidence="2" id="KW-1185">Reference proteome</keyword>
<dbReference type="EMBL" id="KY670595">
    <property type="protein sequence ID" value="ARB06793.1"/>
    <property type="molecule type" value="Genomic_DNA"/>
</dbReference>
<reference evidence="1 2" key="1">
    <citation type="submission" date="2017-02" db="EMBL/GenBank/DDBJ databases">
        <title>The complete genome of Acinetobacter Baumannii phage WCHABP12.</title>
        <authorList>
            <person name="Zhou W."/>
            <person name="Feng Y."/>
            <person name="Zong Z."/>
        </authorList>
    </citation>
    <scope>NUCLEOTIDE SEQUENCE [LARGE SCALE GENOMIC DNA]</scope>
</reference>